<proteinExistence type="predicted"/>
<protein>
    <submittedName>
        <fullName evidence="7">Lysine methyltransferase SMYD2</fullName>
    </submittedName>
</protein>
<keyword evidence="8" id="KW-1185">Reference proteome</keyword>
<dbReference type="Pfam" id="PF01753">
    <property type="entry name" value="zf-MYND"/>
    <property type="match status" value="1"/>
</dbReference>
<dbReference type="PANTHER" id="PTHR12197">
    <property type="entry name" value="HISTONE-LYSINE N-METHYLTRANSFERASE SMYD"/>
    <property type="match status" value="1"/>
</dbReference>
<dbReference type="InterPro" id="IPR001214">
    <property type="entry name" value="SET_dom"/>
</dbReference>
<dbReference type="Gene3D" id="1.25.40.10">
    <property type="entry name" value="Tetratricopeptide repeat domain"/>
    <property type="match status" value="1"/>
</dbReference>
<dbReference type="OrthoDB" id="265717at2759"/>
<keyword evidence="1" id="KW-0479">Metal-binding</keyword>
<accession>A0A9N8H400</accession>
<dbReference type="SUPFAM" id="SSF82199">
    <property type="entry name" value="SET domain"/>
    <property type="match status" value="1"/>
</dbReference>
<organism evidence="7 8">
    <name type="scientific">Seminavis robusta</name>
    <dbReference type="NCBI Taxonomy" id="568900"/>
    <lineage>
        <taxon>Eukaryota</taxon>
        <taxon>Sar</taxon>
        <taxon>Stramenopiles</taxon>
        <taxon>Ochrophyta</taxon>
        <taxon>Bacillariophyta</taxon>
        <taxon>Bacillariophyceae</taxon>
        <taxon>Bacillariophycidae</taxon>
        <taxon>Naviculales</taxon>
        <taxon>Naviculaceae</taxon>
        <taxon>Seminavis</taxon>
    </lineage>
</organism>
<keyword evidence="7" id="KW-0808">Transferase</keyword>
<evidence type="ECO:0000256" key="1">
    <source>
        <dbReference type="ARBA" id="ARBA00022723"/>
    </source>
</evidence>
<sequence>MDPPPLIQATICDCCGKAKHPDKDLLKCGRCRQACYHDKVCQKKHWPTHKAICRQLVQRAEEEALQRQSVQVLPDTDNKGRVLIALKEFAPGDVVLLESPAVLFDTRLEYRGLLQAFGSATVHTQQRVLDLHASPHATIDSPARQQCWARLEQQRVAYLQAHPQASTVLTQNTAEKLLAIIETNGYNLFNAAATTTNDPKQWMGLFVLGSMPEHSCNPNVTLNTTRDCKIELLAERSIAKGDRLSFSYIEGIYEKCREQRQASLLEQKHFTCLCARCFGIDECRPLLLPGMTDPIFWNAQLHKYVGVKALSSSEADNDDNAPSSMTLLDLTNEDASVASFLKAEEELMLKIHQLEQSMEQGKISFQSVLTQMASLMSSTQWKSTIHPLHWLNLSACNFLSQAGSATARMQPASDGAMRWLRVSIVALLHNLTWVERTVRVLRHQPTNNNGASQTLTTAAVCHNLAQEIQNHDNPVRQIITHILFDNDVDVKRAVGIVCAQPVDETCVTADSLLTAFFAGQDLLVAGHADLAIMLYQRYQEWFHKLKQPNEENRQRIDVLISSRGNTNPFANMLL</sequence>
<evidence type="ECO:0000259" key="5">
    <source>
        <dbReference type="PROSITE" id="PS50280"/>
    </source>
</evidence>
<keyword evidence="7" id="KW-0489">Methyltransferase</keyword>
<dbReference type="Gene3D" id="2.170.270.10">
    <property type="entry name" value="SET domain"/>
    <property type="match status" value="1"/>
</dbReference>
<evidence type="ECO:0000259" key="6">
    <source>
        <dbReference type="PROSITE" id="PS50865"/>
    </source>
</evidence>
<keyword evidence="3" id="KW-0862">Zinc</keyword>
<dbReference type="CDD" id="cd20071">
    <property type="entry name" value="SET_SMYD"/>
    <property type="match status" value="1"/>
</dbReference>
<comment type="caution">
    <text evidence="7">The sequence shown here is derived from an EMBL/GenBank/DDBJ whole genome shotgun (WGS) entry which is preliminary data.</text>
</comment>
<evidence type="ECO:0000313" key="8">
    <source>
        <dbReference type="Proteomes" id="UP001153069"/>
    </source>
</evidence>
<dbReference type="GO" id="GO:0008168">
    <property type="term" value="F:methyltransferase activity"/>
    <property type="evidence" value="ECO:0007669"/>
    <property type="project" value="UniProtKB-KW"/>
</dbReference>
<name>A0A9N8H400_9STRA</name>
<dbReference type="InterPro" id="IPR046341">
    <property type="entry name" value="SET_dom_sf"/>
</dbReference>
<dbReference type="InterPro" id="IPR050869">
    <property type="entry name" value="H3K4_H4K5_MeTrfase"/>
</dbReference>
<dbReference type="InterPro" id="IPR002893">
    <property type="entry name" value="Znf_MYND"/>
</dbReference>
<evidence type="ECO:0000256" key="3">
    <source>
        <dbReference type="ARBA" id="ARBA00022833"/>
    </source>
</evidence>
<dbReference type="EMBL" id="CAICTM010000100">
    <property type="protein sequence ID" value="CAB9501143.1"/>
    <property type="molecule type" value="Genomic_DNA"/>
</dbReference>
<feature type="domain" description="SET" evidence="5">
    <location>
        <begin position="68"/>
        <end position="249"/>
    </location>
</feature>
<evidence type="ECO:0000256" key="4">
    <source>
        <dbReference type="PROSITE-ProRule" id="PRU00134"/>
    </source>
</evidence>
<evidence type="ECO:0000313" key="7">
    <source>
        <dbReference type="EMBL" id="CAB9501143.1"/>
    </source>
</evidence>
<feature type="domain" description="MYND-type" evidence="6">
    <location>
        <begin position="12"/>
        <end position="53"/>
    </location>
</feature>
<dbReference type="Pfam" id="PF00856">
    <property type="entry name" value="SET"/>
    <property type="match status" value="1"/>
</dbReference>
<reference evidence="7" key="1">
    <citation type="submission" date="2020-06" db="EMBL/GenBank/DDBJ databases">
        <authorList>
            <consortium name="Plant Systems Biology data submission"/>
        </authorList>
    </citation>
    <scope>NUCLEOTIDE SEQUENCE</scope>
    <source>
        <strain evidence="7">D6</strain>
    </source>
</reference>
<dbReference type="GO" id="GO:0008270">
    <property type="term" value="F:zinc ion binding"/>
    <property type="evidence" value="ECO:0007669"/>
    <property type="project" value="UniProtKB-KW"/>
</dbReference>
<dbReference type="InterPro" id="IPR011990">
    <property type="entry name" value="TPR-like_helical_dom_sf"/>
</dbReference>
<dbReference type="PROSITE" id="PS50865">
    <property type="entry name" value="ZF_MYND_2"/>
    <property type="match status" value="1"/>
</dbReference>
<dbReference type="Gene3D" id="6.10.140.2220">
    <property type="match status" value="1"/>
</dbReference>
<dbReference type="PROSITE" id="PS50280">
    <property type="entry name" value="SET"/>
    <property type="match status" value="1"/>
</dbReference>
<dbReference type="AlphaFoldDB" id="A0A9N8H400"/>
<evidence type="ECO:0000256" key="2">
    <source>
        <dbReference type="ARBA" id="ARBA00022771"/>
    </source>
</evidence>
<dbReference type="Proteomes" id="UP001153069">
    <property type="component" value="Unassembled WGS sequence"/>
</dbReference>
<dbReference type="GO" id="GO:0032259">
    <property type="term" value="P:methylation"/>
    <property type="evidence" value="ECO:0007669"/>
    <property type="project" value="UniProtKB-KW"/>
</dbReference>
<keyword evidence="2 4" id="KW-0863">Zinc-finger</keyword>
<gene>
    <name evidence="7" type="ORF">SEMRO_101_G051480.1</name>
</gene>